<name>A0A085M0P2_9BILA</name>
<proteinExistence type="predicted"/>
<dbReference type="Proteomes" id="UP000030758">
    <property type="component" value="Unassembled WGS sequence"/>
</dbReference>
<organism evidence="1 3">
    <name type="scientific">Trichuris suis</name>
    <name type="common">pig whipworm</name>
    <dbReference type="NCBI Taxonomy" id="68888"/>
    <lineage>
        <taxon>Eukaryota</taxon>
        <taxon>Metazoa</taxon>
        <taxon>Ecdysozoa</taxon>
        <taxon>Nematoda</taxon>
        <taxon>Enoplea</taxon>
        <taxon>Dorylaimia</taxon>
        <taxon>Trichinellida</taxon>
        <taxon>Trichuridae</taxon>
        <taxon>Trichuris</taxon>
    </lineage>
</organism>
<evidence type="ECO:0000313" key="1">
    <source>
        <dbReference type="EMBL" id="KFD50788.1"/>
    </source>
</evidence>
<gene>
    <name evidence="1" type="ORF">M513_08329</name>
    <name evidence="2" type="ORF">M514_08329</name>
</gene>
<evidence type="ECO:0000313" key="2">
    <source>
        <dbReference type="EMBL" id="KFD63406.1"/>
    </source>
</evidence>
<reference evidence="1 3" key="1">
    <citation type="journal article" date="2014" name="Nat. Genet.">
        <title>Genome and transcriptome of the porcine whipworm Trichuris suis.</title>
        <authorList>
            <person name="Jex A.R."/>
            <person name="Nejsum P."/>
            <person name="Schwarz E.M."/>
            <person name="Hu L."/>
            <person name="Young N.D."/>
            <person name="Hall R.S."/>
            <person name="Korhonen P.K."/>
            <person name="Liao S."/>
            <person name="Thamsborg S."/>
            <person name="Xia J."/>
            <person name="Xu P."/>
            <person name="Wang S."/>
            <person name="Scheerlinck J.P."/>
            <person name="Hofmann A."/>
            <person name="Sternberg P.W."/>
            <person name="Wang J."/>
            <person name="Gasser R.B."/>
        </authorList>
    </citation>
    <scope>NUCLEOTIDE SEQUENCE [LARGE SCALE GENOMIC DNA]</scope>
    <source>
        <strain evidence="2">DCEP-RM93F</strain>
        <strain evidence="1">DCEP-RM93M</strain>
    </source>
</reference>
<dbReference type="Proteomes" id="UP000030764">
    <property type="component" value="Unassembled WGS sequence"/>
</dbReference>
<evidence type="ECO:0000313" key="3">
    <source>
        <dbReference type="Proteomes" id="UP000030764"/>
    </source>
</evidence>
<dbReference type="EMBL" id="KL367574">
    <property type="protein sequence ID" value="KFD63406.1"/>
    <property type="molecule type" value="Genomic_DNA"/>
</dbReference>
<dbReference type="EMBL" id="KL363248">
    <property type="protein sequence ID" value="KFD50788.1"/>
    <property type="molecule type" value="Genomic_DNA"/>
</dbReference>
<sequence length="114" mass="13076">ECRGREIFVQGELLELQSNVELKPKLAEGYQQFWLQKQVPILYPVRWAMARKAVNLGAFSVVADLVTKRRSPLQLVTRGDQRLHVTSLEPNIDKLVHSQLCQPAPQADVIRKQF</sequence>
<feature type="non-terminal residue" evidence="1">
    <location>
        <position position="1"/>
    </location>
</feature>
<protein>
    <submittedName>
        <fullName evidence="1">Uncharacterized protein</fullName>
    </submittedName>
</protein>
<accession>A0A085M0P2</accession>
<keyword evidence="3" id="KW-1185">Reference proteome</keyword>
<dbReference type="AlphaFoldDB" id="A0A085M0P2"/>